<gene>
    <name evidence="2" type="ORF">TD3509T_1503</name>
</gene>
<evidence type="ECO:0000313" key="2">
    <source>
        <dbReference type="EMBL" id="CAL2083250.1"/>
    </source>
</evidence>
<dbReference type="EMBL" id="OZ038524">
    <property type="protein sequence ID" value="CAL2083250.1"/>
    <property type="molecule type" value="Genomic_DNA"/>
</dbReference>
<protein>
    <submittedName>
        <fullName evidence="2">Uncharacterized protein</fullName>
    </submittedName>
</protein>
<sequence length="208" mass="24018">MNIWMFLYKIKYILLVIILFPLIFILFKGYSIETPYFKIGRVPDTLFIEKKIKIPADTIYKEKIVTKYIEVPKKDKSIKVKNLETEVLVNNKPANINTGTNNGILGNNNTINNINEKPIKLNELDKKNILLVVNSTFDEIPNRIKKEIKITAMLGNARSIQLAELIEEFLKKKGFTISDFSQGMFSKTFKGLRVFQEKNFVKINIGII</sequence>
<keyword evidence="1" id="KW-1133">Transmembrane helix</keyword>
<accession>A0ABM9NYA4</accession>
<evidence type="ECO:0000256" key="1">
    <source>
        <dbReference type="SAM" id="Phobius"/>
    </source>
</evidence>
<feature type="transmembrane region" description="Helical" evidence="1">
    <location>
        <begin position="12"/>
        <end position="30"/>
    </location>
</feature>
<proteinExistence type="predicted"/>
<reference evidence="2 3" key="1">
    <citation type="submission" date="2024-05" db="EMBL/GenBank/DDBJ databases">
        <authorList>
            <person name="Duchaud E."/>
        </authorList>
    </citation>
    <scope>NUCLEOTIDE SEQUENCE [LARGE SCALE GENOMIC DNA]</scope>
    <source>
        <strain evidence="2">Ena-SAMPLE-TAB-13-05-2024-13:56:06:370-140309</strain>
    </source>
</reference>
<name>A0ABM9NYA4_9FLAO</name>
<keyword evidence="3" id="KW-1185">Reference proteome</keyword>
<keyword evidence="1" id="KW-0812">Transmembrane</keyword>
<evidence type="ECO:0000313" key="3">
    <source>
        <dbReference type="Proteomes" id="UP001497514"/>
    </source>
</evidence>
<dbReference type="Proteomes" id="UP001497514">
    <property type="component" value="Chromosome"/>
</dbReference>
<keyword evidence="1" id="KW-0472">Membrane</keyword>
<organism evidence="2 3">
    <name type="scientific">Tenacibaculum dicentrarchi</name>
    <dbReference type="NCBI Taxonomy" id="669041"/>
    <lineage>
        <taxon>Bacteria</taxon>
        <taxon>Pseudomonadati</taxon>
        <taxon>Bacteroidota</taxon>
        <taxon>Flavobacteriia</taxon>
        <taxon>Flavobacteriales</taxon>
        <taxon>Flavobacteriaceae</taxon>
        <taxon>Tenacibaculum</taxon>
    </lineage>
</organism>